<dbReference type="Proteomes" id="UP000245379">
    <property type="component" value="Unassembled WGS sequence"/>
</dbReference>
<sequence>MPFLALAFYALGWGQGSPSGPAPRKEISTSLPNATFKKEVPRDKMDIYQLGAKDSASKGSLDQISERLGFRPTEKDPADQINEKLELLGKQISSTDNSGPVKPVRREIRVPGMKSDVDRLESLMSNMQSSKGEDAEMKQLSGMLEKVLDIQHPERVRDAYIRQVNDSPDSLFAAIPAVINRKQTVSQGSALELRLTDSLVINGIYLSKGQLLFGICNLTNQRLLLDIKTIRTGNRIIPVDLSVYGLDGIRGISAPDAVVGQAISGGADDAVRSLQFMTMDQSMGAQVAGAGIDAAKSLFSKKVKRVKIKFKPGYSVLLRNNQPVKKY</sequence>
<dbReference type="EMBL" id="QGNZ01000004">
    <property type="protein sequence ID" value="PWS26653.1"/>
    <property type="molecule type" value="Genomic_DNA"/>
</dbReference>
<dbReference type="InterPro" id="IPR055407">
    <property type="entry name" value="TraM_C"/>
</dbReference>
<accession>A0A317EL96</accession>
<dbReference type="Pfam" id="PF12508">
    <property type="entry name" value="Transposon_TraM"/>
    <property type="match status" value="1"/>
</dbReference>
<evidence type="ECO:0000313" key="3">
    <source>
        <dbReference type="Proteomes" id="UP000245379"/>
    </source>
</evidence>
<feature type="domain" description="Conjugative transposon TraM C-terminal" evidence="1">
    <location>
        <begin position="175"/>
        <end position="319"/>
    </location>
</feature>
<evidence type="ECO:0000313" key="2">
    <source>
        <dbReference type="EMBL" id="PWS26653.1"/>
    </source>
</evidence>
<protein>
    <submittedName>
        <fullName evidence="2">Conjugal transfer protein TraM</fullName>
    </submittedName>
</protein>
<dbReference type="OrthoDB" id="1453786at2"/>
<reference evidence="2 3" key="1">
    <citation type="submission" date="2018-05" db="EMBL/GenBank/DDBJ databases">
        <title>Pedobacter paludis sp. nov., isolated from wetland soil.</title>
        <authorList>
            <person name="Zhang Y."/>
            <person name="Wang G."/>
        </authorList>
    </citation>
    <scope>NUCLEOTIDE SEQUENCE [LARGE SCALE GENOMIC DNA]</scope>
    <source>
        <strain evidence="2 3">KCTC22721</strain>
    </source>
</reference>
<gene>
    <name evidence="2" type="ORF">DHW03_15465</name>
</gene>
<evidence type="ECO:0000259" key="1">
    <source>
        <dbReference type="Pfam" id="PF12508"/>
    </source>
</evidence>
<name>A0A317EL96_9SPHI</name>
<keyword evidence="3" id="KW-1185">Reference proteome</keyword>
<proteinExistence type="predicted"/>
<organism evidence="2 3">
    <name type="scientific">Pedobacter yonginense</name>
    <dbReference type="NCBI Taxonomy" id="651869"/>
    <lineage>
        <taxon>Bacteria</taxon>
        <taxon>Pseudomonadati</taxon>
        <taxon>Bacteroidota</taxon>
        <taxon>Sphingobacteriia</taxon>
        <taxon>Sphingobacteriales</taxon>
        <taxon>Sphingobacteriaceae</taxon>
        <taxon>Pedobacter</taxon>
    </lineage>
</organism>
<dbReference type="AlphaFoldDB" id="A0A317EL96"/>
<comment type="caution">
    <text evidence="2">The sequence shown here is derived from an EMBL/GenBank/DDBJ whole genome shotgun (WGS) entry which is preliminary data.</text>
</comment>